<evidence type="ECO:0000256" key="1">
    <source>
        <dbReference type="SAM" id="SignalP"/>
    </source>
</evidence>
<reference evidence="2 3" key="1">
    <citation type="journal article" date="2014" name="Genome Announc.">
        <title>Draft Genome Sequence of Lysobacter capsici AZ78, a Bacterium Antagonistic to Plant-Pathogenic Oomycetes.</title>
        <authorList>
            <person name="Puopolo G."/>
            <person name="Sonego P."/>
            <person name="Engelen K."/>
            <person name="Pertot I."/>
        </authorList>
    </citation>
    <scope>NUCLEOTIDE SEQUENCE [LARGE SCALE GENOMIC DNA]</scope>
    <source>
        <strain evidence="2 3">AZ78</strain>
    </source>
</reference>
<dbReference type="Gene3D" id="3.30.70.2970">
    <property type="entry name" value="Protein of unknown function (DUF541), domain 2"/>
    <property type="match status" value="1"/>
</dbReference>
<dbReference type="InterPro" id="IPR007497">
    <property type="entry name" value="SIMPL/DUF541"/>
</dbReference>
<evidence type="ECO:0008006" key="4">
    <source>
        <dbReference type="Google" id="ProtNLM"/>
    </source>
</evidence>
<dbReference type="InterPro" id="IPR052022">
    <property type="entry name" value="26kDa_periplasmic_antigen"/>
</dbReference>
<dbReference type="Gene3D" id="3.30.110.170">
    <property type="entry name" value="Protein of unknown function (DUF541), domain 1"/>
    <property type="match status" value="1"/>
</dbReference>
<comment type="caution">
    <text evidence="2">The sequence shown here is derived from an EMBL/GenBank/DDBJ whole genome shotgun (WGS) entry which is preliminary data.</text>
</comment>
<feature type="signal peptide" evidence="1">
    <location>
        <begin position="1"/>
        <end position="21"/>
    </location>
</feature>
<dbReference type="Proteomes" id="UP000023435">
    <property type="component" value="Unassembled WGS sequence"/>
</dbReference>
<name>A0A120AGM3_9GAMM</name>
<evidence type="ECO:0000313" key="2">
    <source>
        <dbReference type="EMBL" id="KWS04820.1"/>
    </source>
</evidence>
<sequence length="236" mass="25641">MNYLGLTLLAAALWLSPTARAQDVDGGRFHVAGFGRVAYQPDLFELSFAVVSDAADARAALQQHQPVVAAVRRVLQTHRGELSELSVDAPRLTTRDGGAGGAGYRYSTRFVLRVRGDDALALLQQQLSQAGVGEFESLRPLSDRLPEYGDQARRLALQDASRKAAVIASELGWTLGAATAVKFEDERPWWTPQTPTARQYGARAYNYAAEAPAQTGEVTAQVDVEYWYSRSGGGVR</sequence>
<organism evidence="2 3">
    <name type="scientific">Lysobacter capsici AZ78</name>
    <dbReference type="NCBI Taxonomy" id="1444315"/>
    <lineage>
        <taxon>Bacteria</taxon>
        <taxon>Pseudomonadati</taxon>
        <taxon>Pseudomonadota</taxon>
        <taxon>Gammaproteobacteria</taxon>
        <taxon>Lysobacterales</taxon>
        <taxon>Lysobacteraceae</taxon>
        <taxon>Lysobacter</taxon>
    </lineage>
</organism>
<dbReference type="AlphaFoldDB" id="A0A120AGM3"/>
<dbReference type="PANTHER" id="PTHR34387">
    <property type="entry name" value="SLR1258 PROTEIN"/>
    <property type="match status" value="1"/>
</dbReference>
<gene>
    <name evidence="2" type="ORF">AZ78_2370</name>
</gene>
<feature type="chain" id="PRO_5007163659" description="DUF541 domain-containing protein" evidence="1">
    <location>
        <begin position="22"/>
        <end position="236"/>
    </location>
</feature>
<dbReference type="PANTHER" id="PTHR34387:SF1">
    <property type="entry name" value="PERIPLASMIC IMMUNOGENIC PROTEIN"/>
    <property type="match status" value="1"/>
</dbReference>
<accession>A0A120AGM3</accession>
<keyword evidence="3" id="KW-1185">Reference proteome</keyword>
<evidence type="ECO:0000313" key="3">
    <source>
        <dbReference type="Proteomes" id="UP000023435"/>
    </source>
</evidence>
<dbReference type="EMBL" id="JAJA02000001">
    <property type="protein sequence ID" value="KWS04820.1"/>
    <property type="molecule type" value="Genomic_DNA"/>
</dbReference>
<dbReference type="OrthoDB" id="6024703at2"/>
<dbReference type="RefSeq" id="WP_036102398.1">
    <property type="nucleotide sequence ID" value="NZ_JAJA02000001.1"/>
</dbReference>
<protein>
    <recommendedName>
        <fullName evidence="4">DUF541 domain-containing protein</fullName>
    </recommendedName>
</protein>
<dbReference type="Pfam" id="PF04402">
    <property type="entry name" value="SIMPL"/>
    <property type="match status" value="1"/>
</dbReference>
<dbReference type="GO" id="GO:0006974">
    <property type="term" value="P:DNA damage response"/>
    <property type="evidence" value="ECO:0007669"/>
    <property type="project" value="TreeGrafter"/>
</dbReference>
<keyword evidence="1" id="KW-0732">Signal</keyword>
<proteinExistence type="predicted"/>